<organism evidence="3 4">
    <name type="scientific">Enterobacter sichuanensis</name>
    <dbReference type="NCBI Taxonomy" id="2071710"/>
    <lineage>
        <taxon>Bacteria</taxon>
        <taxon>Pseudomonadati</taxon>
        <taxon>Pseudomonadota</taxon>
        <taxon>Gammaproteobacteria</taxon>
        <taxon>Enterobacterales</taxon>
        <taxon>Enterobacteriaceae</taxon>
        <taxon>Enterobacter</taxon>
        <taxon>Enterobacter cloacae complex</taxon>
    </lineage>
</organism>
<evidence type="ECO:0000259" key="2">
    <source>
        <dbReference type="Pfam" id="PF00857"/>
    </source>
</evidence>
<reference evidence="3 4" key="1">
    <citation type="submission" date="2015-03" db="EMBL/GenBank/DDBJ databases">
        <authorList>
            <person name="McCorrison J."/>
            <person name="Sanka R."/>
            <person name="Adams M."/>
            <person name="Brinkac L."/>
            <person name="Nierman W."/>
            <person name="Sutton G."/>
            <person name="Nelson K."/>
            <person name="Kiedrowski L."/>
            <person name="Guerrero D."/>
            <person name="Bonomo R."/>
        </authorList>
    </citation>
    <scope>NUCLEOTIDE SEQUENCE [LARGE SCALE GENOMIC DNA]</scope>
    <source>
        <strain evidence="3 4">35699</strain>
    </source>
</reference>
<dbReference type="EMBL" id="JZYX01000001">
    <property type="protein sequence ID" value="KJN32741.1"/>
    <property type="molecule type" value="Genomic_DNA"/>
</dbReference>
<dbReference type="PANTHER" id="PTHR43540:SF6">
    <property type="entry name" value="ISOCHORISMATASE-LIKE DOMAIN-CONTAINING PROTEIN"/>
    <property type="match status" value="1"/>
</dbReference>
<dbReference type="OrthoDB" id="5294192at2"/>
<gene>
    <name evidence="3" type="ORF">SS37_00045</name>
</gene>
<evidence type="ECO:0000256" key="1">
    <source>
        <dbReference type="ARBA" id="ARBA00022801"/>
    </source>
</evidence>
<dbReference type="InterPro" id="IPR036380">
    <property type="entry name" value="Isochorismatase-like_sf"/>
</dbReference>
<dbReference type="InterPro" id="IPR050272">
    <property type="entry name" value="Isochorismatase-like_hydrls"/>
</dbReference>
<proteinExistence type="predicted"/>
<dbReference type="InterPro" id="IPR000868">
    <property type="entry name" value="Isochorismatase-like_dom"/>
</dbReference>
<feature type="domain" description="Isochorismatase-like" evidence="2">
    <location>
        <begin position="7"/>
        <end position="148"/>
    </location>
</feature>
<evidence type="ECO:0000313" key="4">
    <source>
        <dbReference type="Proteomes" id="UP000033352"/>
    </source>
</evidence>
<protein>
    <submittedName>
        <fullName evidence="3">Isochorismatase</fullName>
    </submittedName>
</protein>
<dbReference type="CDD" id="cd01014">
    <property type="entry name" value="nicotinamidase_related"/>
    <property type="match status" value="1"/>
</dbReference>
<accession>A0A0F1BEK4</accession>
<dbReference type="GO" id="GO:0016787">
    <property type="term" value="F:hydrolase activity"/>
    <property type="evidence" value="ECO:0007669"/>
    <property type="project" value="UniProtKB-KW"/>
</dbReference>
<keyword evidence="1" id="KW-0378">Hydrolase</keyword>
<dbReference type="SUPFAM" id="SSF52499">
    <property type="entry name" value="Isochorismatase-like hydrolases"/>
    <property type="match status" value="1"/>
</dbReference>
<dbReference type="Pfam" id="PF00857">
    <property type="entry name" value="Isochorismatase"/>
    <property type="match status" value="1"/>
</dbReference>
<evidence type="ECO:0000313" key="3">
    <source>
        <dbReference type="EMBL" id="KJN32741.1"/>
    </source>
</evidence>
<dbReference type="Gene3D" id="3.40.50.850">
    <property type="entry name" value="Isochorismatase-like"/>
    <property type="match status" value="1"/>
</dbReference>
<dbReference type="PATRIC" id="fig|1619248.3.peg.10"/>
<name>A0A0F1BEK4_9ENTR</name>
<dbReference type="RefSeq" id="WP_045284309.1">
    <property type="nucleotide sequence ID" value="NZ_JZYX01000001.1"/>
</dbReference>
<sequence length="181" mass="19816">MDSSDNALLVIDMQQGLFRGPVSPWSGDIILANIRLLIAKARQAQVPLFFARHIGPDDSPFPENSPLTALLPELDVKPEEDFVFTKRYPSCFRDTGLQAALLRRGVKQLVIAGVKTEFCVDTTCRAAPELGFRTVLITDAHTTMDNEHLSANTIIAHHNSTLAGPFVTISTAGDWHFNSGS</sequence>
<dbReference type="PANTHER" id="PTHR43540">
    <property type="entry name" value="PEROXYUREIDOACRYLATE/UREIDOACRYLATE AMIDOHYDROLASE-RELATED"/>
    <property type="match status" value="1"/>
</dbReference>
<comment type="caution">
    <text evidence="3">The sequence shown here is derived from an EMBL/GenBank/DDBJ whole genome shotgun (WGS) entry which is preliminary data.</text>
</comment>
<dbReference type="Proteomes" id="UP000033352">
    <property type="component" value="Unassembled WGS sequence"/>
</dbReference>
<dbReference type="AlphaFoldDB" id="A0A0F1BEK4"/>